<protein>
    <submittedName>
        <fullName evidence="1">SurA N-terminal domain-containing protein</fullName>
    </submittedName>
</protein>
<dbReference type="Proteomes" id="UP001364695">
    <property type="component" value="Unassembled WGS sequence"/>
</dbReference>
<accession>A0ACC6P0N0</accession>
<evidence type="ECO:0000313" key="1">
    <source>
        <dbReference type="EMBL" id="MEJ7137782.1"/>
    </source>
</evidence>
<organism evidence="1 2">
    <name type="scientific">Amphibiibacter pelophylacis</name>
    <dbReference type="NCBI Taxonomy" id="1799477"/>
    <lineage>
        <taxon>Bacteria</taxon>
        <taxon>Pseudomonadati</taxon>
        <taxon>Pseudomonadota</taxon>
        <taxon>Betaproteobacteria</taxon>
        <taxon>Burkholderiales</taxon>
        <taxon>Sphaerotilaceae</taxon>
        <taxon>Amphibiibacter</taxon>
    </lineage>
</organism>
<dbReference type="EMBL" id="JAWDIE010000006">
    <property type="protein sequence ID" value="MEJ7137782.1"/>
    <property type="molecule type" value="Genomic_DNA"/>
</dbReference>
<keyword evidence="2" id="KW-1185">Reference proteome</keyword>
<evidence type="ECO:0000313" key="2">
    <source>
        <dbReference type="Proteomes" id="UP001364695"/>
    </source>
</evidence>
<comment type="caution">
    <text evidence="1">The sequence shown here is derived from an EMBL/GenBank/DDBJ whole genome shotgun (WGS) entry which is preliminary data.</text>
</comment>
<gene>
    <name evidence="1" type="ORF">RV045_04955</name>
</gene>
<proteinExistence type="predicted"/>
<reference evidence="1" key="1">
    <citation type="submission" date="2023-10" db="EMBL/GenBank/DDBJ databases">
        <title>Amphibacter perezi, gen. nov., sp. nov. a novel taxa of the family Comamonadaceae, class Betaproteobacteria isolated from the skin microbiota of Pelophylax perezi from different populations.</title>
        <authorList>
            <person name="Costa S."/>
            <person name="Proenca D.N."/>
            <person name="Lopes I."/>
            <person name="Morais P.V."/>
        </authorList>
    </citation>
    <scope>NUCLEOTIDE SEQUENCE</scope>
    <source>
        <strain evidence="1">SL12-8</strain>
    </source>
</reference>
<sequence>MFDFVRNHKRLMQFLLLLAVVPSFVLVGVEGYSSMSGSASATVAEVGKAKITRTELDAAHQQQVNAARAQMPNLDAALFDTPEMLRQTLDGLVRQQVLAQAAQDQHLAVDDARLVRLFASDPQLAAVRKPDGRLDDAALAARGMNAALLEQQLRQEYTLRQVIDGVQETAFATPALTDLALKAYFQGRAIEFQRFDLQQAQTEVQPTAQQLADYFKKNSKTFQQPAQAQIEYVLLDQAAVMSKISVSDADIQKAYDSSIEDYRQPEERHLRHILIAVPEGASDAVKKAAHDKAQKLLDELKAHPDRFEALAKANSQDPGSAQSGGDLGFVAKGVMVPAFEKAAFALKKGETSGIVTTEFGDHIIRVDDIRGGEVQPLSAVRTQIENTLRTTRLSDAYNKAMDQMDTLLKTGPADFTELAKTLGLTVNKATVTPQPAPGATGVLAEMPFLRQVFSPEVLESKTVSAGFDVKPGEHVAVRVLSHSAQRPQTQAEAAPALELAVRRELAQAKVKTDAEALLATLKSNPAQALPSKATVSRREPSGFALPVVERLLALPASPLPHPFTLDMPGVGYVTGRITAVTDTPLPPAEKAQLTQSLVRLRADAQAQAFYDDLKTRYKVKVFEDQLKAAAPAPAAAP</sequence>
<name>A0ACC6P0N0_9BURK</name>